<keyword evidence="9" id="KW-1185">Reference proteome</keyword>
<evidence type="ECO:0000313" key="9">
    <source>
        <dbReference type="Proteomes" id="UP000051139"/>
    </source>
</evidence>
<dbReference type="GO" id="GO:0003887">
    <property type="term" value="F:DNA-directed DNA polymerase activity"/>
    <property type="evidence" value="ECO:0007669"/>
    <property type="project" value="UniProtKB-KW"/>
</dbReference>
<accession>A0A0R2KZD1</accession>
<keyword evidence="2" id="KW-0515">Mutator protein</keyword>
<dbReference type="SUPFAM" id="SSF100879">
    <property type="entry name" value="Lesion bypass DNA polymerase (Y-family), little finger domain"/>
    <property type="match status" value="1"/>
</dbReference>
<evidence type="ECO:0000256" key="5">
    <source>
        <dbReference type="ARBA" id="ARBA00022932"/>
    </source>
</evidence>
<proteinExistence type="inferred from homology"/>
<dbReference type="GO" id="GO:0003684">
    <property type="term" value="F:damaged DNA binding"/>
    <property type="evidence" value="ECO:0007669"/>
    <property type="project" value="InterPro"/>
</dbReference>
<dbReference type="Gene3D" id="1.10.150.20">
    <property type="entry name" value="5' to 3' exonuclease, C-terminal subdomain"/>
    <property type="match status" value="1"/>
</dbReference>
<dbReference type="InterPro" id="IPR050116">
    <property type="entry name" value="DNA_polymerase-Y"/>
</dbReference>
<evidence type="ECO:0000313" key="7">
    <source>
        <dbReference type="EMBL" id="GEK28417.1"/>
    </source>
</evidence>
<dbReference type="RefSeq" id="WP_057811230.1">
    <property type="nucleotide sequence ID" value="NZ_BJUD01000009.1"/>
</dbReference>
<dbReference type="Proteomes" id="UP000321429">
    <property type="component" value="Unassembled WGS sequence"/>
</dbReference>
<dbReference type="InterPro" id="IPR043128">
    <property type="entry name" value="Rev_trsase/Diguanyl_cyclase"/>
</dbReference>
<dbReference type="EMBL" id="BJUD01000009">
    <property type="protein sequence ID" value="GEK28417.1"/>
    <property type="molecule type" value="Genomic_DNA"/>
</dbReference>
<dbReference type="GO" id="GO:0042276">
    <property type="term" value="P:error-prone translesion synthesis"/>
    <property type="evidence" value="ECO:0007669"/>
    <property type="project" value="TreeGrafter"/>
</dbReference>
<dbReference type="EMBL" id="JQCB01000013">
    <property type="protein sequence ID" value="KRN94705.1"/>
    <property type="molecule type" value="Genomic_DNA"/>
</dbReference>
<dbReference type="PATRIC" id="fig|348151.3.peg.483"/>
<keyword evidence="3" id="KW-0548">Nucleotidyltransferase</keyword>
<keyword evidence="5 8" id="KW-0808">Transferase</keyword>
<dbReference type="GO" id="GO:0006281">
    <property type="term" value="P:DNA repair"/>
    <property type="evidence" value="ECO:0007669"/>
    <property type="project" value="InterPro"/>
</dbReference>
<dbReference type="OrthoDB" id="9808813at2"/>
<dbReference type="SUPFAM" id="SSF56672">
    <property type="entry name" value="DNA/RNA polymerases"/>
    <property type="match status" value="1"/>
</dbReference>
<comment type="caution">
    <text evidence="8">The sequence shown here is derived from an EMBL/GenBank/DDBJ whole genome shotgun (WGS) entry which is preliminary data.</text>
</comment>
<dbReference type="GO" id="GO:0006260">
    <property type="term" value="P:DNA replication"/>
    <property type="evidence" value="ECO:0007669"/>
    <property type="project" value="UniProtKB-KW"/>
</dbReference>
<evidence type="ECO:0000256" key="3">
    <source>
        <dbReference type="ARBA" id="ARBA00022695"/>
    </source>
</evidence>
<reference evidence="8 9" key="1">
    <citation type="journal article" date="2015" name="Genome Announc.">
        <title>Expanding the biotechnology potential of lactobacilli through comparative genomics of 213 strains and associated genera.</title>
        <authorList>
            <person name="Sun Z."/>
            <person name="Harris H.M."/>
            <person name="McCann A."/>
            <person name="Guo C."/>
            <person name="Argimon S."/>
            <person name="Zhang W."/>
            <person name="Yang X."/>
            <person name="Jeffery I.B."/>
            <person name="Cooney J.C."/>
            <person name="Kagawa T.F."/>
            <person name="Liu W."/>
            <person name="Song Y."/>
            <person name="Salvetti E."/>
            <person name="Wrobel A."/>
            <person name="Rasinkangas P."/>
            <person name="Parkhill J."/>
            <person name="Rea M.C."/>
            <person name="O'Sullivan O."/>
            <person name="Ritari J."/>
            <person name="Douillard F.P."/>
            <person name="Paul Ross R."/>
            <person name="Yang R."/>
            <person name="Briner A.E."/>
            <person name="Felis G.E."/>
            <person name="de Vos W.M."/>
            <person name="Barrangou R."/>
            <person name="Klaenhammer T.R."/>
            <person name="Caufield P.W."/>
            <person name="Cui Y."/>
            <person name="Zhang H."/>
            <person name="O'Toole P.W."/>
        </authorList>
    </citation>
    <scope>NUCLEOTIDE SEQUENCE [LARGE SCALE GENOMIC DNA]</scope>
    <source>
        <strain evidence="8 9">DSM 22696</strain>
    </source>
</reference>
<sequence>MPYDYSDEPHGVFFLVDNKSFYASVEAVMRGLNPLKALLVVMSEQANTNGGLILATSPDAKVRYGLKANVSRQRDLPQDERLIVVPPRMNLYIKRNLQINNIFRRFVADEDLWPYSIDESILDLTHSYKLFGETPLAVAKKIQHTIRQELGLYVTIGIGETPVQAKIALDVYAKHTPDLIGEIRYATVPEKIWTLPTLSDVWSIGHRTATHLEKIGIHNMHDLAYCNPDQLTAEFGIIGGQLYALAWGIDRTLLRERIPVHDSSLGNSQVLPRDYRDQHEIETVIKEIGEQVASRLRHHNRLAGSLSLSIGFSYAASEQTGRGGFHQTVNIDPTADNHIIVENLLMAFRSHWRQETVRNIAVYTGKLAPATGQQLNLFDDPTQQIKNLHFQNVMDMLRAQFGFRAATFARSIMPGGTAINRAALVGGHNGGNAYD</sequence>
<evidence type="ECO:0000313" key="8">
    <source>
        <dbReference type="EMBL" id="KRN94705.1"/>
    </source>
</evidence>
<dbReference type="Pfam" id="PF11799">
    <property type="entry name" value="IMS_C"/>
    <property type="match status" value="1"/>
</dbReference>
<dbReference type="Proteomes" id="UP000051139">
    <property type="component" value="Unassembled WGS sequence"/>
</dbReference>
<dbReference type="Gene3D" id="3.40.1170.60">
    <property type="match status" value="1"/>
</dbReference>
<dbReference type="InterPro" id="IPR036775">
    <property type="entry name" value="DNA_pol_Y-fam_lit_finger_sf"/>
</dbReference>
<keyword evidence="4" id="KW-0235">DNA replication</keyword>
<dbReference type="STRING" id="348151.IV55_GL000475"/>
<dbReference type="InterPro" id="IPR017961">
    <property type="entry name" value="DNA_pol_Y-fam_little_finger"/>
</dbReference>
<dbReference type="InterPro" id="IPR001126">
    <property type="entry name" value="UmuC"/>
</dbReference>
<gene>
    <name evidence="8" type="ORF">IV55_GL000475</name>
    <name evidence="7" type="ORF">LSI01_07280</name>
</gene>
<feature type="domain" description="UmuC" evidence="6">
    <location>
        <begin position="13"/>
        <end position="205"/>
    </location>
</feature>
<dbReference type="GO" id="GO:0005829">
    <property type="term" value="C:cytosol"/>
    <property type="evidence" value="ECO:0007669"/>
    <property type="project" value="TreeGrafter"/>
</dbReference>
<evidence type="ECO:0000256" key="1">
    <source>
        <dbReference type="ARBA" id="ARBA00010945"/>
    </source>
</evidence>
<evidence type="ECO:0000256" key="4">
    <source>
        <dbReference type="ARBA" id="ARBA00022705"/>
    </source>
</evidence>
<dbReference type="PANTHER" id="PTHR11076:SF35">
    <property type="entry name" value="DNA REPAIR PROTEIN HOMOLOG YOBH"/>
    <property type="match status" value="1"/>
</dbReference>
<dbReference type="Pfam" id="PF00817">
    <property type="entry name" value="IMS"/>
    <property type="match status" value="1"/>
</dbReference>
<dbReference type="Gene3D" id="3.30.70.270">
    <property type="match status" value="1"/>
</dbReference>
<evidence type="ECO:0000259" key="6">
    <source>
        <dbReference type="PROSITE" id="PS50173"/>
    </source>
</evidence>
<dbReference type="PROSITE" id="PS50173">
    <property type="entry name" value="UMUC"/>
    <property type="match status" value="1"/>
</dbReference>
<dbReference type="CDD" id="cd01700">
    <property type="entry name" value="PolY_Pol_V_umuC"/>
    <property type="match status" value="1"/>
</dbReference>
<protein>
    <submittedName>
        <fullName evidence="8">DNA-directed DNA polymerase</fullName>
    </submittedName>
    <submittedName>
        <fullName evidence="7">Type VI secretion protein ImpB</fullName>
    </submittedName>
</protein>
<dbReference type="AlphaFoldDB" id="A0A0R2KZD1"/>
<organism evidence="8 9">
    <name type="scientific">Furfurilactobacillus siliginis</name>
    <dbReference type="NCBI Taxonomy" id="348151"/>
    <lineage>
        <taxon>Bacteria</taxon>
        <taxon>Bacillati</taxon>
        <taxon>Bacillota</taxon>
        <taxon>Bacilli</taxon>
        <taxon>Lactobacillales</taxon>
        <taxon>Lactobacillaceae</taxon>
        <taxon>Furfurilactobacillus</taxon>
    </lineage>
</organism>
<dbReference type="InterPro" id="IPR043502">
    <property type="entry name" value="DNA/RNA_pol_sf"/>
</dbReference>
<keyword evidence="5 8" id="KW-0239">DNA-directed DNA polymerase</keyword>
<reference evidence="7 10" key="2">
    <citation type="submission" date="2019-07" db="EMBL/GenBank/DDBJ databases">
        <title>Whole genome shotgun sequence of Lactobacillus siliginis NBRC 101315.</title>
        <authorList>
            <person name="Hosoyama A."/>
            <person name="Uohara A."/>
            <person name="Ohji S."/>
            <person name="Ichikawa N."/>
        </authorList>
    </citation>
    <scope>NUCLEOTIDE SEQUENCE [LARGE SCALE GENOMIC DNA]</scope>
    <source>
        <strain evidence="7 10">NBRC 101315</strain>
    </source>
</reference>
<evidence type="ECO:0000256" key="2">
    <source>
        <dbReference type="ARBA" id="ARBA00022457"/>
    </source>
</evidence>
<name>A0A0R2KZD1_9LACO</name>
<comment type="similarity">
    <text evidence="1">Belongs to the DNA polymerase type-Y family.</text>
</comment>
<evidence type="ECO:0000313" key="10">
    <source>
        <dbReference type="Proteomes" id="UP000321429"/>
    </source>
</evidence>
<dbReference type="PANTHER" id="PTHR11076">
    <property type="entry name" value="DNA REPAIR POLYMERASE UMUC / TRANSFERASE FAMILY MEMBER"/>
    <property type="match status" value="1"/>
</dbReference>
<dbReference type="GO" id="GO:0009432">
    <property type="term" value="P:SOS response"/>
    <property type="evidence" value="ECO:0007669"/>
    <property type="project" value="TreeGrafter"/>
</dbReference>